<dbReference type="Proteomes" id="UP000295748">
    <property type="component" value="Chromosome"/>
</dbReference>
<protein>
    <submittedName>
        <fullName evidence="2">Amidohydrolase</fullName>
    </submittedName>
</protein>
<dbReference type="InterPro" id="IPR013108">
    <property type="entry name" value="Amidohydro_3"/>
</dbReference>
<reference evidence="2 3" key="1">
    <citation type="submission" date="2019-03" db="EMBL/GenBank/DDBJ databases">
        <authorList>
            <person name="Dong K."/>
        </authorList>
    </citation>
    <scope>NUCLEOTIDE SEQUENCE [LARGE SCALE GENOMIC DNA]</scope>
    <source>
        <strain evidence="3">dk512</strain>
    </source>
</reference>
<dbReference type="InterPro" id="IPR011059">
    <property type="entry name" value="Metal-dep_hydrolase_composite"/>
</dbReference>
<sequence length="418" mass="43468">MIPVHPDQLTPGSTVAQLRDVWTSAGATGTLAFDGDVVASPGNPPAAGEVVDAAGWIAMPPLCDLHAHLDKAYTWEAAGRPEGSLEDAVACWSGFGRTLGFEQMKANGRRQLRAALSAGVLAIRSHANYHEGPDPLRGIRALVELREEFRGLVDLQVVAMHGHDRDDGLVRDGIALGADLVGAAPHLSPDSAGEVARALRLAEEAGIGVDLHTDETLDARSTDLLTLARGTRHWPAERPRSAGHCVSLAVQSPGRLTTILDAVAQARVSIITNPLTNLYLQGWRHPVATPRAIPPLASLLAAGVEVAAGGDNVQDPFNPLGNGDMVPVVGALVLAGHLSPARAWEVAAAGGRRVFGLAPADGRPGDAADVLLVRASSVAEAVAEHAPDRIVIRAGRVVAVRRTAIDTVAQDALVGEAA</sequence>
<dbReference type="PANTHER" id="PTHR32027">
    <property type="entry name" value="CYTOSINE DEAMINASE"/>
    <property type="match status" value="1"/>
</dbReference>
<dbReference type="PANTHER" id="PTHR32027:SF9">
    <property type="entry name" value="BLL3847 PROTEIN"/>
    <property type="match status" value="1"/>
</dbReference>
<proteinExistence type="predicted"/>
<organism evidence="2 3">
    <name type="scientific">Microbacterium wangchenii</name>
    <dbReference type="NCBI Taxonomy" id="2541726"/>
    <lineage>
        <taxon>Bacteria</taxon>
        <taxon>Bacillati</taxon>
        <taxon>Actinomycetota</taxon>
        <taxon>Actinomycetes</taxon>
        <taxon>Micrococcales</taxon>
        <taxon>Microbacteriaceae</taxon>
        <taxon>Microbacterium</taxon>
    </lineage>
</organism>
<keyword evidence="3" id="KW-1185">Reference proteome</keyword>
<accession>A0ABX5SSY8</accession>
<dbReference type="EMBL" id="CP038266">
    <property type="protein sequence ID" value="QBR87980.1"/>
    <property type="molecule type" value="Genomic_DNA"/>
</dbReference>
<dbReference type="InterPro" id="IPR032466">
    <property type="entry name" value="Metal_Hydrolase"/>
</dbReference>
<dbReference type="SUPFAM" id="SSF51556">
    <property type="entry name" value="Metallo-dependent hydrolases"/>
    <property type="match status" value="1"/>
</dbReference>
<evidence type="ECO:0000259" key="1">
    <source>
        <dbReference type="Pfam" id="PF07969"/>
    </source>
</evidence>
<dbReference type="Pfam" id="PF07969">
    <property type="entry name" value="Amidohydro_3"/>
    <property type="match status" value="1"/>
</dbReference>
<name>A0ABX5SSY8_9MICO</name>
<evidence type="ECO:0000313" key="3">
    <source>
        <dbReference type="Proteomes" id="UP000295748"/>
    </source>
</evidence>
<dbReference type="Gene3D" id="3.20.20.140">
    <property type="entry name" value="Metal-dependent hydrolases"/>
    <property type="match status" value="1"/>
</dbReference>
<gene>
    <name evidence="2" type="ORF">E4K62_04275</name>
</gene>
<dbReference type="InterPro" id="IPR052349">
    <property type="entry name" value="Metallo-hydrolase_Enzymes"/>
</dbReference>
<dbReference type="RefSeq" id="WP_135063964.1">
    <property type="nucleotide sequence ID" value="NZ_CP038266.1"/>
</dbReference>
<feature type="domain" description="Amidohydrolase 3" evidence="1">
    <location>
        <begin position="97"/>
        <end position="398"/>
    </location>
</feature>
<dbReference type="Gene3D" id="2.30.40.10">
    <property type="entry name" value="Urease, subunit C, domain 1"/>
    <property type="match status" value="1"/>
</dbReference>
<evidence type="ECO:0000313" key="2">
    <source>
        <dbReference type="EMBL" id="QBR87980.1"/>
    </source>
</evidence>